<keyword evidence="3 5" id="KW-1133">Transmembrane helix</keyword>
<evidence type="ECO:0000256" key="5">
    <source>
        <dbReference type="SAM" id="Phobius"/>
    </source>
</evidence>
<geneLocation type="mitochondrion" evidence="6"/>
<feature type="transmembrane region" description="Helical" evidence="5">
    <location>
        <begin position="12"/>
        <end position="31"/>
    </location>
</feature>
<evidence type="ECO:0000256" key="3">
    <source>
        <dbReference type="ARBA" id="ARBA00022989"/>
    </source>
</evidence>
<feature type="transmembrane region" description="Helical" evidence="5">
    <location>
        <begin position="218"/>
        <end position="239"/>
    </location>
</feature>
<dbReference type="EMBL" id="MF680515">
    <property type="protein sequence ID" value="ATX68852.1"/>
    <property type="molecule type" value="Genomic_DNA"/>
</dbReference>
<accession>A0A2H4QI64</accession>
<proteinExistence type="predicted"/>
<feature type="transmembrane region" description="Helical" evidence="5">
    <location>
        <begin position="99"/>
        <end position="118"/>
    </location>
</feature>
<dbReference type="InterPro" id="IPR002033">
    <property type="entry name" value="TatC"/>
</dbReference>
<dbReference type="AlphaFoldDB" id="A0A2H4QI64"/>
<feature type="transmembrane region" description="Helical" evidence="5">
    <location>
        <begin position="156"/>
        <end position="182"/>
    </location>
</feature>
<dbReference type="GeneID" id="35117561"/>
<dbReference type="RefSeq" id="YP_009445910.1">
    <property type="nucleotide sequence ID" value="NC_036432.1"/>
</dbReference>
<keyword evidence="6" id="KW-0496">Mitochondrion</keyword>
<dbReference type="GO" id="GO:0016020">
    <property type="term" value="C:membrane"/>
    <property type="evidence" value="ECO:0007669"/>
    <property type="project" value="UniProtKB-SubCell"/>
</dbReference>
<feature type="transmembrane region" description="Helical" evidence="5">
    <location>
        <begin position="194"/>
        <end position="212"/>
    </location>
</feature>
<reference evidence="6" key="1">
    <citation type="submission" date="2017-08" db="EMBL/GenBank/DDBJ databases">
        <title>Systematics and comparative genomics of Betaphycus, Kappaphycus and Eucheuma (Solieriaceae, Rhodophyta) base on mitochondrial genome.</title>
        <authorList>
            <person name="Li Y."/>
            <person name="Liu N."/>
            <person name="Wang X."/>
            <person name="Tang X."/>
            <person name="Zhang L."/>
            <person name="Meinita M.D.N."/>
            <person name="Wang G."/>
            <person name="Yin H."/>
            <person name="Liu C."/>
            <person name="Jin Y."/>
            <person name="Wang H."/>
            <person name="Chi S."/>
            <person name="Liu T."/>
        </authorList>
    </citation>
    <scope>NUCLEOTIDE SEQUENCE</scope>
</reference>
<sequence>MSCFQVYAIELFYRFLHIAFGFMICLVLSFLKIDTVLLLKIYPFLKFSKETLLATKVTDLIDVVWTLSLNVSFLFIYPLFLYHLVTFLKTSFQKCQNYVLFRVLSLTAIIYVIIFYFLHSYVVPSVFNFLLSWKLNSFQNLLNIKTELRIIDYVDWILLTGFLISSIIYCLTTFLLKFLIIIDLNVIYNRIKKWKKQVLFFLIFLLFLLFPSDIHLQFSLLFISFLSTEFIFLFVCYIIKNSKNANYTTITKKTQKNQI</sequence>
<organism evidence="6">
    <name type="scientific">Eucheuma denticulatum</name>
    <dbReference type="NCBI Taxonomy" id="305493"/>
    <lineage>
        <taxon>Eukaryota</taxon>
        <taxon>Rhodophyta</taxon>
        <taxon>Florideophyceae</taxon>
        <taxon>Rhodymeniophycidae</taxon>
        <taxon>Gigartinales</taxon>
        <taxon>Solieriaceae</taxon>
        <taxon>Eucheuma</taxon>
    </lineage>
</organism>
<evidence type="ECO:0000256" key="1">
    <source>
        <dbReference type="ARBA" id="ARBA00004141"/>
    </source>
</evidence>
<evidence type="ECO:0000256" key="2">
    <source>
        <dbReference type="ARBA" id="ARBA00022692"/>
    </source>
</evidence>
<protein>
    <submittedName>
        <fullName evidence="6">Sec-independent protein translocase component TatC</fullName>
    </submittedName>
</protein>
<dbReference type="Pfam" id="PF00902">
    <property type="entry name" value="TatC"/>
    <property type="match status" value="1"/>
</dbReference>
<feature type="transmembrane region" description="Helical" evidence="5">
    <location>
        <begin position="63"/>
        <end position="87"/>
    </location>
</feature>
<keyword evidence="2 5" id="KW-0812">Transmembrane</keyword>
<comment type="subcellular location">
    <subcellularLocation>
        <location evidence="1">Membrane</location>
        <topology evidence="1">Multi-pass membrane protein</topology>
    </subcellularLocation>
</comment>
<name>A0A2H4QI64_9FLOR</name>
<keyword evidence="4 5" id="KW-0472">Membrane</keyword>
<evidence type="ECO:0000313" key="6">
    <source>
        <dbReference type="EMBL" id="ATX68852.1"/>
    </source>
</evidence>
<gene>
    <name evidence="6" type="primary">tatC</name>
</gene>
<evidence type="ECO:0000256" key="4">
    <source>
        <dbReference type="ARBA" id="ARBA00023136"/>
    </source>
</evidence>